<sequence length="299" mass="33244">MNLLKIRLIVLIERFKKVTAVADELGVKQPTISFHMRKMEEEWGTTLFELKTGKVLLTEAGRLLHHYAEQIDRLYTEAELRMLELQKNGLRKFVMGCTETANTAFLRGAWFASASEVADIQLSLVTGDNDRLHDLLPEGCVDLIVTGKPTSLPACNNLLLTEDPLMLLLPAKHPLAGSMNFTSISAYRLAQLPFILLEDSSLREALNAWEAAERITLSVRWTTDRIEQVLGAVEAGTYLSVIPSCCINGELLNGIAAIPLPGPPALYRMYAAWPHTSWDPQLAARMVSMIQEQAGKSTR</sequence>
<organism evidence="6 7">
    <name type="scientific">Paenibacillus mendelii</name>
    <dbReference type="NCBI Taxonomy" id="206163"/>
    <lineage>
        <taxon>Bacteria</taxon>
        <taxon>Bacillati</taxon>
        <taxon>Bacillota</taxon>
        <taxon>Bacilli</taxon>
        <taxon>Bacillales</taxon>
        <taxon>Paenibacillaceae</taxon>
        <taxon>Paenibacillus</taxon>
    </lineage>
</organism>
<dbReference type="InterPro" id="IPR036390">
    <property type="entry name" value="WH_DNA-bd_sf"/>
</dbReference>
<keyword evidence="2" id="KW-0805">Transcription regulation</keyword>
<dbReference type="Gene3D" id="1.10.10.10">
    <property type="entry name" value="Winged helix-like DNA-binding domain superfamily/Winged helix DNA-binding domain"/>
    <property type="match status" value="1"/>
</dbReference>
<proteinExistence type="inferred from homology"/>
<evidence type="ECO:0000313" key="7">
    <source>
        <dbReference type="Proteomes" id="UP001589818"/>
    </source>
</evidence>
<reference evidence="6 7" key="1">
    <citation type="submission" date="2024-09" db="EMBL/GenBank/DDBJ databases">
        <authorList>
            <person name="Sun Q."/>
            <person name="Mori K."/>
        </authorList>
    </citation>
    <scope>NUCLEOTIDE SEQUENCE [LARGE SCALE GENOMIC DNA]</scope>
    <source>
        <strain evidence="6 7">CCM 4839</strain>
    </source>
</reference>
<dbReference type="CDD" id="cd05466">
    <property type="entry name" value="PBP2_LTTR_substrate"/>
    <property type="match status" value="1"/>
</dbReference>
<gene>
    <name evidence="6" type="ORF">ACFFJ8_14255</name>
</gene>
<dbReference type="Proteomes" id="UP001589818">
    <property type="component" value="Unassembled WGS sequence"/>
</dbReference>
<dbReference type="SUPFAM" id="SSF46785">
    <property type="entry name" value="Winged helix' DNA-binding domain"/>
    <property type="match status" value="1"/>
</dbReference>
<dbReference type="PANTHER" id="PTHR30346">
    <property type="entry name" value="TRANSCRIPTIONAL DUAL REGULATOR HCAR-RELATED"/>
    <property type="match status" value="1"/>
</dbReference>
<feature type="domain" description="HTH lysR-type" evidence="5">
    <location>
        <begin position="1"/>
        <end position="58"/>
    </location>
</feature>
<evidence type="ECO:0000259" key="5">
    <source>
        <dbReference type="PROSITE" id="PS50931"/>
    </source>
</evidence>
<dbReference type="InterPro" id="IPR036388">
    <property type="entry name" value="WH-like_DNA-bd_sf"/>
</dbReference>
<protein>
    <submittedName>
        <fullName evidence="6">LysR family transcriptional regulator</fullName>
    </submittedName>
</protein>
<dbReference type="Pfam" id="PF03466">
    <property type="entry name" value="LysR_substrate"/>
    <property type="match status" value="1"/>
</dbReference>
<comment type="similarity">
    <text evidence="1">Belongs to the LysR transcriptional regulatory family.</text>
</comment>
<dbReference type="PANTHER" id="PTHR30346:SF28">
    <property type="entry name" value="HTH-TYPE TRANSCRIPTIONAL REGULATOR CYNR"/>
    <property type="match status" value="1"/>
</dbReference>
<dbReference type="EMBL" id="JBHLVF010000017">
    <property type="protein sequence ID" value="MFC0392532.1"/>
    <property type="molecule type" value="Genomic_DNA"/>
</dbReference>
<dbReference type="InterPro" id="IPR005119">
    <property type="entry name" value="LysR_subst-bd"/>
</dbReference>
<accession>A0ABV6J9H3</accession>
<dbReference type="RefSeq" id="WP_204822115.1">
    <property type="nucleotide sequence ID" value="NZ_JANHOF010000003.1"/>
</dbReference>
<name>A0ABV6J9H3_9BACL</name>
<keyword evidence="3" id="KW-0238">DNA-binding</keyword>
<evidence type="ECO:0000256" key="3">
    <source>
        <dbReference type="ARBA" id="ARBA00023125"/>
    </source>
</evidence>
<evidence type="ECO:0000256" key="1">
    <source>
        <dbReference type="ARBA" id="ARBA00009437"/>
    </source>
</evidence>
<evidence type="ECO:0000256" key="4">
    <source>
        <dbReference type="ARBA" id="ARBA00023163"/>
    </source>
</evidence>
<evidence type="ECO:0000313" key="6">
    <source>
        <dbReference type="EMBL" id="MFC0392532.1"/>
    </source>
</evidence>
<dbReference type="Pfam" id="PF00126">
    <property type="entry name" value="HTH_1"/>
    <property type="match status" value="1"/>
</dbReference>
<evidence type="ECO:0000256" key="2">
    <source>
        <dbReference type="ARBA" id="ARBA00023015"/>
    </source>
</evidence>
<comment type="caution">
    <text evidence="6">The sequence shown here is derived from an EMBL/GenBank/DDBJ whole genome shotgun (WGS) entry which is preliminary data.</text>
</comment>
<dbReference type="PROSITE" id="PS50931">
    <property type="entry name" value="HTH_LYSR"/>
    <property type="match status" value="1"/>
</dbReference>
<keyword evidence="7" id="KW-1185">Reference proteome</keyword>
<dbReference type="SUPFAM" id="SSF53850">
    <property type="entry name" value="Periplasmic binding protein-like II"/>
    <property type="match status" value="1"/>
</dbReference>
<dbReference type="InterPro" id="IPR000847">
    <property type="entry name" value="LysR_HTH_N"/>
</dbReference>
<dbReference type="Gene3D" id="3.40.190.290">
    <property type="match status" value="1"/>
</dbReference>
<keyword evidence="4" id="KW-0804">Transcription</keyword>